<protein>
    <recommendedName>
        <fullName evidence="4 5">Small ribosomal subunit protein uS2</fullName>
    </recommendedName>
</protein>
<comment type="caution">
    <text evidence="7">The sequence shown here is derived from an EMBL/GenBank/DDBJ whole genome shotgun (WGS) entry which is preliminary data.</text>
</comment>
<dbReference type="Gene3D" id="1.10.287.610">
    <property type="entry name" value="Helix hairpin bin"/>
    <property type="match status" value="1"/>
</dbReference>
<dbReference type="PROSITE" id="PS00963">
    <property type="entry name" value="RIBOSOMAL_S2_2"/>
    <property type="match status" value="1"/>
</dbReference>
<evidence type="ECO:0000313" key="7">
    <source>
        <dbReference type="EMBL" id="HGC43786.1"/>
    </source>
</evidence>
<dbReference type="FunFam" id="1.10.287.610:FF:000001">
    <property type="entry name" value="30S ribosomal protein S2"/>
    <property type="match status" value="1"/>
</dbReference>
<evidence type="ECO:0000256" key="5">
    <source>
        <dbReference type="HAMAP-Rule" id="MF_00291"/>
    </source>
</evidence>
<dbReference type="PRINTS" id="PR00395">
    <property type="entry name" value="RIBOSOMALS2"/>
</dbReference>
<dbReference type="InterPro" id="IPR005706">
    <property type="entry name" value="Ribosomal_uS2_bac/mit/plastid"/>
</dbReference>
<dbReference type="CDD" id="cd01425">
    <property type="entry name" value="RPS2"/>
    <property type="match status" value="1"/>
</dbReference>
<organism evidence="7">
    <name type="scientific">Acidicaldus sp</name>
    <dbReference type="NCBI Taxonomy" id="1872105"/>
    <lineage>
        <taxon>Bacteria</taxon>
        <taxon>Pseudomonadati</taxon>
        <taxon>Pseudomonadota</taxon>
        <taxon>Alphaproteobacteria</taxon>
        <taxon>Acetobacterales</taxon>
        <taxon>Acetobacteraceae</taxon>
        <taxon>Acidicaldus</taxon>
    </lineage>
</organism>
<evidence type="ECO:0000256" key="3">
    <source>
        <dbReference type="ARBA" id="ARBA00023274"/>
    </source>
</evidence>
<dbReference type="HAMAP" id="MF_00291_B">
    <property type="entry name" value="Ribosomal_uS2_B"/>
    <property type="match status" value="1"/>
</dbReference>
<evidence type="ECO:0000256" key="2">
    <source>
        <dbReference type="ARBA" id="ARBA00022980"/>
    </source>
</evidence>
<reference evidence="7" key="1">
    <citation type="journal article" date="2020" name="mSystems">
        <title>Genome- and Community-Level Interaction Insights into Carbon Utilization and Element Cycling Functions of Hydrothermarchaeota in Hydrothermal Sediment.</title>
        <authorList>
            <person name="Zhou Z."/>
            <person name="Liu Y."/>
            <person name="Xu W."/>
            <person name="Pan J."/>
            <person name="Luo Z.H."/>
            <person name="Li M."/>
        </authorList>
    </citation>
    <scope>NUCLEOTIDE SEQUENCE</scope>
    <source>
        <strain evidence="7">SpSt-997</strain>
    </source>
</reference>
<keyword evidence="2 5" id="KW-0689">Ribosomal protein</keyword>
<dbReference type="GO" id="GO:0006412">
    <property type="term" value="P:translation"/>
    <property type="evidence" value="ECO:0007669"/>
    <property type="project" value="UniProtKB-UniRule"/>
</dbReference>
<dbReference type="Pfam" id="PF00318">
    <property type="entry name" value="Ribosomal_S2"/>
    <property type="match status" value="1"/>
</dbReference>
<evidence type="ECO:0000256" key="4">
    <source>
        <dbReference type="ARBA" id="ARBA00035256"/>
    </source>
</evidence>
<dbReference type="GO" id="GO:0003735">
    <property type="term" value="F:structural constituent of ribosome"/>
    <property type="evidence" value="ECO:0007669"/>
    <property type="project" value="InterPro"/>
</dbReference>
<proteinExistence type="inferred from homology"/>
<gene>
    <name evidence="5 7" type="primary">rpsB</name>
    <name evidence="7" type="ORF">ENY07_11290</name>
</gene>
<evidence type="ECO:0000256" key="6">
    <source>
        <dbReference type="RuleBase" id="RU003631"/>
    </source>
</evidence>
<accession>A0A8J4HDZ0</accession>
<keyword evidence="3 5" id="KW-0687">Ribonucleoprotein</keyword>
<evidence type="ECO:0000256" key="1">
    <source>
        <dbReference type="ARBA" id="ARBA00006242"/>
    </source>
</evidence>
<name>A0A8J4HDZ0_9PROT</name>
<dbReference type="PANTHER" id="PTHR12534:SF0">
    <property type="entry name" value="SMALL RIBOSOMAL SUBUNIT PROTEIN US2M"/>
    <property type="match status" value="1"/>
</dbReference>
<dbReference type="EMBL" id="DTQM01000215">
    <property type="protein sequence ID" value="HGC43786.1"/>
    <property type="molecule type" value="Genomic_DNA"/>
</dbReference>
<sequence>MAMPEFTLRQLLEAGVHFGHHTRRWDPRMAPYLFGVRNQVHIIDLQQTVPLLDRALRAVRDVVAGGGRVLFVGTKRAAAEYVADSAKRCGQYYVNHRWLGGTLTNWKTIIASIKRLRQIEDMLSGEVHGLTKKEVLNITRDRDKLERALGGIKEMGGLPDILFIIDTNKEKLAVEEATKLGIPVVAVLDSNSNPQGVTYPIPGNDDAVRAIELYCDLVAGAVLDGISAEMAASGADLGAAPELPPAALADLAPEHPPT</sequence>
<dbReference type="NCBIfam" id="TIGR01011">
    <property type="entry name" value="rpsB_bact"/>
    <property type="match status" value="1"/>
</dbReference>
<dbReference type="Gene3D" id="3.40.50.10490">
    <property type="entry name" value="Glucose-6-phosphate isomerase like protein, domain 1"/>
    <property type="match status" value="1"/>
</dbReference>
<comment type="similarity">
    <text evidence="1 5 6">Belongs to the universal ribosomal protein uS2 family.</text>
</comment>
<dbReference type="InterPro" id="IPR001865">
    <property type="entry name" value="Ribosomal_uS2"/>
</dbReference>
<dbReference type="PANTHER" id="PTHR12534">
    <property type="entry name" value="30S RIBOSOMAL PROTEIN S2 PROKARYOTIC AND ORGANELLAR"/>
    <property type="match status" value="1"/>
</dbReference>
<dbReference type="PROSITE" id="PS00962">
    <property type="entry name" value="RIBOSOMAL_S2_1"/>
    <property type="match status" value="1"/>
</dbReference>
<dbReference type="AlphaFoldDB" id="A0A8J4HDZ0"/>
<dbReference type="GO" id="GO:0022627">
    <property type="term" value="C:cytosolic small ribosomal subunit"/>
    <property type="evidence" value="ECO:0007669"/>
    <property type="project" value="TreeGrafter"/>
</dbReference>
<dbReference type="InterPro" id="IPR023591">
    <property type="entry name" value="Ribosomal_uS2_flav_dom_sf"/>
</dbReference>
<dbReference type="InterPro" id="IPR018130">
    <property type="entry name" value="Ribosomal_uS2_CS"/>
</dbReference>
<dbReference type="SUPFAM" id="SSF52313">
    <property type="entry name" value="Ribosomal protein S2"/>
    <property type="match status" value="1"/>
</dbReference>